<name>A0A0A3Z1S7_9GAMM</name>
<dbReference type="NCBIfam" id="TIGR03344">
    <property type="entry name" value="VI_effect_Hcp1"/>
    <property type="match status" value="1"/>
</dbReference>
<dbReference type="RefSeq" id="WP_034893287.1">
    <property type="nucleotide sequence ID" value="NZ_JRUQ01000039.1"/>
</dbReference>
<dbReference type="Pfam" id="PF05638">
    <property type="entry name" value="T6SS_HCP"/>
    <property type="match status" value="1"/>
</dbReference>
<dbReference type="InterPro" id="IPR052947">
    <property type="entry name" value="T6SS_Hcp1_domain"/>
</dbReference>
<dbReference type="InterPro" id="IPR036624">
    <property type="entry name" value="Hcp1-lik_sf"/>
</dbReference>
<dbReference type="EMBL" id="JRUQ01000039">
    <property type="protein sequence ID" value="KGT92835.1"/>
    <property type="molecule type" value="Genomic_DNA"/>
</dbReference>
<dbReference type="STRING" id="371042.NG99_12885"/>
<dbReference type="OrthoDB" id="5674026at2"/>
<sequence>MAIPVYLWLKDDGGNPVKGSVDVHQREGSIEITALAHSVSLPTDDLSGKITATREHAPFILTKALDSSSPYLYQFVSSGKRLKSAELKFYRINCAGQEDEYFNVLLENARITCVVPFMEDVKDPDYERHDHLEVFEMTYEKIIWKYLDGNIIHSDSWKERSTA</sequence>
<gene>
    <name evidence="1" type="ORF">NG99_12885</name>
</gene>
<evidence type="ECO:0008006" key="3">
    <source>
        <dbReference type="Google" id="ProtNLM"/>
    </source>
</evidence>
<dbReference type="AlphaFoldDB" id="A0A0A3Z1S7"/>
<accession>A0A0A3Z1S7</accession>
<reference evidence="1 2" key="1">
    <citation type="submission" date="2014-10" db="EMBL/GenBank/DDBJ databases">
        <title>Genome sequence of Erwinia typographi M043b.</title>
        <authorList>
            <person name="Chan K.-G."/>
            <person name="Tan W.-S."/>
        </authorList>
    </citation>
    <scope>NUCLEOTIDE SEQUENCE [LARGE SCALE GENOMIC DNA]</scope>
    <source>
        <strain evidence="1 2">M043b</strain>
    </source>
</reference>
<protein>
    <recommendedName>
        <fullName evidence="3">Hcp family T6SS protein CtsH1</fullName>
    </recommendedName>
</protein>
<evidence type="ECO:0000313" key="2">
    <source>
        <dbReference type="Proteomes" id="UP000030351"/>
    </source>
</evidence>
<proteinExistence type="predicted"/>
<comment type="caution">
    <text evidence="1">The sequence shown here is derived from an EMBL/GenBank/DDBJ whole genome shotgun (WGS) entry which is preliminary data.</text>
</comment>
<dbReference type="PANTHER" id="PTHR34319:SF6">
    <property type="entry name" value="MAJOR EXPORTED PROTEIN"/>
    <property type="match status" value="1"/>
</dbReference>
<dbReference type="Gene3D" id="2.30.110.20">
    <property type="entry name" value="Hcp1-like"/>
    <property type="match status" value="1"/>
</dbReference>
<dbReference type="InterPro" id="IPR008514">
    <property type="entry name" value="T6SS_Hcp"/>
</dbReference>
<evidence type="ECO:0000313" key="1">
    <source>
        <dbReference type="EMBL" id="KGT92835.1"/>
    </source>
</evidence>
<dbReference type="Proteomes" id="UP000030351">
    <property type="component" value="Unassembled WGS sequence"/>
</dbReference>
<dbReference type="SUPFAM" id="SSF141452">
    <property type="entry name" value="Hcp1-like"/>
    <property type="match status" value="1"/>
</dbReference>
<keyword evidence="2" id="KW-1185">Reference proteome</keyword>
<organism evidence="1 2">
    <name type="scientific">Erwinia typographi</name>
    <dbReference type="NCBI Taxonomy" id="371042"/>
    <lineage>
        <taxon>Bacteria</taxon>
        <taxon>Pseudomonadati</taxon>
        <taxon>Pseudomonadota</taxon>
        <taxon>Gammaproteobacteria</taxon>
        <taxon>Enterobacterales</taxon>
        <taxon>Erwiniaceae</taxon>
        <taxon>Erwinia</taxon>
    </lineage>
</organism>
<dbReference type="PANTHER" id="PTHR34319">
    <property type="entry name" value="MAJOR EXPORTED PROTEIN"/>
    <property type="match status" value="1"/>
</dbReference>
<dbReference type="eggNOG" id="COG3157">
    <property type="taxonomic scope" value="Bacteria"/>
</dbReference>